<evidence type="ECO:0000256" key="5">
    <source>
        <dbReference type="ARBA" id="ARBA00022801"/>
    </source>
</evidence>
<dbReference type="KEGG" id="tsq:D3A95_05000"/>
<reference evidence="9" key="1">
    <citation type="submission" date="2018-09" db="EMBL/GenBank/DDBJ databases">
        <title>Complete genome sequence of thermophilic cyanobacteria strain Thermosynechococcus elongatus PKUAC-SCTE542.</title>
        <authorList>
            <person name="Liang Y."/>
            <person name="Tang J."/>
            <person name="Daroch M."/>
        </authorList>
    </citation>
    <scope>NUCLEOTIDE SEQUENCE [LARGE SCALE GENOMIC DNA]</scope>
    <source>
        <strain evidence="9">E542</strain>
    </source>
</reference>
<keyword evidence="3" id="KW-0540">Nuclease</keyword>
<keyword evidence="2" id="KW-1277">Toxin-antitoxin system</keyword>
<comment type="similarity">
    <text evidence="1">Belongs to the HicA mRNA interferase family.</text>
</comment>
<dbReference type="RefSeq" id="WP_181496540.1">
    <property type="nucleotide sequence ID" value="NZ_CP032152.1"/>
</dbReference>
<keyword evidence="7" id="KW-0346">Stress response</keyword>
<evidence type="ECO:0000256" key="1">
    <source>
        <dbReference type="ARBA" id="ARBA00006620"/>
    </source>
</evidence>
<dbReference type="GO" id="GO:0016787">
    <property type="term" value="F:hydrolase activity"/>
    <property type="evidence" value="ECO:0007669"/>
    <property type="project" value="UniProtKB-KW"/>
</dbReference>
<evidence type="ECO:0000256" key="7">
    <source>
        <dbReference type="ARBA" id="ARBA00023016"/>
    </source>
</evidence>
<protein>
    <submittedName>
        <fullName evidence="8">Type II toxin-antitoxin system HicA family toxin</fullName>
    </submittedName>
</protein>
<evidence type="ECO:0000256" key="2">
    <source>
        <dbReference type="ARBA" id="ARBA00022649"/>
    </source>
</evidence>
<dbReference type="Gene3D" id="3.30.920.30">
    <property type="entry name" value="Hypothetical protein"/>
    <property type="match status" value="1"/>
</dbReference>
<accession>A0A3B7ME95</accession>
<proteinExistence type="inferred from homology"/>
<evidence type="ECO:0000256" key="6">
    <source>
        <dbReference type="ARBA" id="ARBA00022884"/>
    </source>
</evidence>
<dbReference type="Pfam" id="PF07927">
    <property type="entry name" value="HicA_toxin"/>
    <property type="match status" value="1"/>
</dbReference>
<sequence length="79" mass="8945">MSKFPVDATKSRVIKAFKVLVFSLVREAEHISMIRENPNGSRTPLTMPNHAYIKSSTLRTICTQAGTTREEFINAYNKT</sequence>
<keyword evidence="5" id="KW-0378">Hydrolase</keyword>
<evidence type="ECO:0000256" key="4">
    <source>
        <dbReference type="ARBA" id="ARBA00022759"/>
    </source>
</evidence>
<dbReference type="InterPro" id="IPR012933">
    <property type="entry name" value="HicA_mRNA_interferase"/>
</dbReference>
<gene>
    <name evidence="8" type="ORF">D3A95_05000</name>
</gene>
<dbReference type="GO" id="GO:0003729">
    <property type="term" value="F:mRNA binding"/>
    <property type="evidence" value="ECO:0007669"/>
    <property type="project" value="InterPro"/>
</dbReference>
<dbReference type="InterPro" id="IPR038570">
    <property type="entry name" value="HicA_sf"/>
</dbReference>
<organism evidence="8 9">
    <name type="scientific">Thermosynechococcus sichuanensis E542</name>
    <dbReference type="NCBI Taxonomy" id="2016101"/>
    <lineage>
        <taxon>Bacteria</taxon>
        <taxon>Bacillati</taxon>
        <taxon>Cyanobacteriota</taxon>
        <taxon>Cyanophyceae</taxon>
        <taxon>Acaryochloridales</taxon>
        <taxon>Thermosynechococcaceae</taxon>
        <taxon>Thermosynechococcus</taxon>
        <taxon>Thermosynechococcus sichuanensis</taxon>
    </lineage>
</organism>
<evidence type="ECO:0000313" key="8">
    <source>
        <dbReference type="EMBL" id="AXY67721.1"/>
    </source>
</evidence>
<dbReference type="Proteomes" id="UP000261812">
    <property type="component" value="Chromosome"/>
</dbReference>
<evidence type="ECO:0000256" key="3">
    <source>
        <dbReference type="ARBA" id="ARBA00022722"/>
    </source>
</evidence>
<keyword evidence="4" id="KW-0255">Endonuclease</keyword>
<keyword evidence="6" id="KW-0694">RNA-binding</keyword>
<dbReference type="AlphaFoldDB" id="A0A3B7ME95"/>
<evidence type="ECO:0000313" key="9">
    <source>
        <dbReference type="Proteomes" id="UP000261812"/>
    </source>
</evidence>
<dbReference type="EMBL" id="CP032152">
    <property type="protein sequence ID" value="AXY67721.1"/>
    <property type="molecule type" value="Genomic_DNA"/>
</dbReference>
<dbReference type="GO" id="GO:0004519">
    <property type="term" value="F:endonuclease activity"/>
    <property type="evidence" value="ECO:0007669"/>
    <property type="project" value="UniProtKB-KW"/>
</dbReference>
<keyword evidence="9" id="KW-1185">Reference proteome</keyword>
<name>A0A3B7ME95_9CYAN</name>